<reference evidence="1 2" key="1">
    <citation type="submission" date="2019-01" db="EMBL/GenBank/DDBJ databases">
        <title>Ktedonosporobacter rubrisoli SCAWS-G2.</title>
        <authorList>
            <person name="Huang Y."/>
            <person name="Yan B."/>
        </authorList>
    </citation>
    <scope>NUCLEOTIDE SEQUENCE [LARGE SCALE GENOMIC DNA]</scope>
    <source>
        <strain evidence="1 2">SCAWS-G2</strain>
    </source>
</reference>
<keyword evidence="2" id="KW-1185">Reference proteome</keyword>
<accession>A0A4P6K3I7</accession>
<dbReference type="InterPro" id="IPR041916">
    <property type="entry name" value="Anti_sigma_zinc_sf"/>
</dbReference>
<evidence type="ECO:0008006" key="3">
    <source>
        <dbReference type="Google" id="ProtNLM"/>
    </source>
</evidence>
<sequence>MQCSEPGAIREEEIVAYLAGEKVRPAVVQHLARCQYCSARLATYRQMERELTSKLYRLDCPSNQVLGEYQLGFLDPKEVLRVQKHLEICKFCSAEVATLAQFLANDLVLAERPSVARSKPSLNHHIQQEAGRVVEQLSSHILSEVRRIVATLVPSQPASLALRGEEALWPRNYVAEDVSVSIQVEQGTHRNDSVQLIGFVSRKDTDLGALQGIAVQLVSPAKHEYVQYIDELGNFIFSSIMPATYTLEMQFPESVIVIEQLAVVLDQ</sequence>
<evidence type="ECO:0000313" key="1">
    <source>
        <dbReference type="EMBL" id="QBD82330.1"/>
    </source>
</evidence>
<dbReference type="Proteomes" id="UP000290365">
    <property type="component" value="Chromosome"/>
</dbReference>
<dbReference type="Gene3D" id="1.10.10.1320">
    <property type="entry name" value="Anti-sigma factor, zinc-finger domain"/>
    <property type="match status" value="1"/>
</dbReference>
<protein>
    <recommendedName>
        <fullName evidence="3">Zinc-finger domain-containing protein</fullName>
    </recommendedName>
</protein>
<dbReference type="EMBL" id="CP035758">
    <property type="protein sequence ID" value="QBD82330.1"/>
    <property type="molecule type" value="Genomic_DNA"/>
</dbReference>
<organism evidence="1 2">
    <name type="scientific">Ktedonosporobacter rubrisoli</name>
    <dbReference type="NCBI Taxonomy" id="2509675"/>
    <lineage>
        <taxon>Bacteria</taxon>
        <taxon>Bacillati</taxon>
        <taxon>Chloroflexota</taxon>
        <taxon>Ktedonobacteria</taxon>
        <taxon>Ktedonobacterales</taxon>
        <taxon>Ktedonosporobacteraceae</taxon>
        <taxon>Ktedonosporobacter</taxon>
    </lineage>
</organism>
<name>A0A4P6K3I7_KTERU</name>
<evidence type="ECO:0000313" key="2">
    <source>
        <dbReference type="Proteomes" id="UP000290365"/>
    </source>
</evidence>
<dbReference type="AlphaFoldDB" id="A0A4P6K3I7"/>
<dbReference type="OrthoDB" id="153645at2"/>
<dbReference type="RefSeq" id="WP_129893399.1">
    <property type="nucleotide sequence ID" value="NZ_CP035758.1"/>
</dbReference>
<gene>
    <name evidence="1" type="ORF">EPA93_42680</name>
</gene>
<proteinExistence type="predicted"/>
<dbReference type="KEGG" id="kbs:EPA93_42680"/>